<evidence type="ECO:0000313" key="3">
    <source>
        <dbReference type="Proteomes" id="UP001596512"/>
    </source>
</evidence>
<comment type="caution">
    <text evidence="2">The sequence shown here is derived from an EMBL/GenBank/DDBJ whole genome shotgun (WGS) entry which is preliminary data.</text>
</comment>
<dbReference type="EMBL" id="JBHTEY010000004">
    <property type="protein sequence ID" value="MFC7615171.1"/>
    <property type="molecule type" value="Genomic_DNA"/>
</dbReference>
<proteinExistence type="predicted"/>
<feature type="region of interest" description="Disordered" evidence="1">
    <location>
        <begin position="1"/>
        <end position="31"/>
    </location>
</feature>
<keyword evidence="3" id="KW-1185">Reference proteome</keyword>
<feature type="region of interest" description="Disordered" evidence="1">
    <location>
        <begin position="103"/>
        <end position="148"/>
    </location>
</feature>
<feature type="compositionally biased region" description="Basic and acidic residues" evidence="1">
    <location>
        <begin position="1"/>
        <end position="17"/>
    </location>
</feature>
<protein>
    <submittedName>
        <fullName evidence="2">Uncharacterized protein</fullName>
    </submittedName>
</protein>
<gene>
    <name evidence="2" type="ORF">ACFQV2_18300</name>
</gene>
<evidence type="ECO:0000313" key="2">
    <source>
        <dbReference type="EMBL" id="MFC7615171.1"/>
    </source>
</evidence>
<feature type="compositionally biased region" description="Low complexity" evidence="1">
    <location>
        <begin position="120"/>
        <end position="148"/>
    </location>
</feature>
<name>A0ABW2TQU2_9PSEU</name>
<accession>A0ABW2TQU2</accession>
<dbReference type="Proteomes" id="UP001596512">
    <property type="component" value="Unassembled WGS sequence"/>
</dbReference>
<evidence type="ECO:0000256" key="1">
    <source>
        <dbReference type="SAM" id="MobiDB-lite"/>
    </source>
</evidence>
<organism evidence="2 3">
    <name type="scientific">Actinokineospora soli</name>
    <dbReference type="NCBI Taxonomy" id="1048753"/>
    <lineage>
        <taxon>Bacteria</taxon>
        <taxon>Bacillati</taxon>
        <taxon>Actinomycetota</taxon>
        <taxon>Actinomycetes</taxon>
        <taxon>Pseudonocardiales</taxon>
        <taxon>Pseudonocardiaceae</taxon>
        <taxon>Actinokineospora</taxon>
    </lineage>
</organism>
<sequence length="148" mass="15613">MTRADVADTEPRFDERQPPAPDDLFDADDEAEPADVGAFSAVDPRVAEALRYAGRELRSGVCETGTNGGIPLSRYVHWFNPGLGPVPWCAFFISWCWDNATDRNRRTPGTTPATSPPCTPGRAPTASSSPAPARATSSASAATTSAGC</sequence>
<reference evidence="3" key="1">
    <citation type="journal article" date="2019" name="Int. J. Syst. Evol. Microbiol.">
        <title>The Global Catalogue of Microorganisms (GCM) 10K type strain sequencing project: providing services to taxonomists for standard genome sequencing and annotation.</title>
        <authorList>
            <consortium name="The Broad Institute Genomics Platform"/>
            <consortium name="The Broad Institute Genome Sequencing Center for Infectious Disease"/>
            <person name="Wu L."/>
            <person name="Ma J."/>
        </authorList>
    </citation>
    <scope>NUCLEOTIDE SEQUENCE [LARGE SCALE GENOMIC DNA]</scope>
    <source>
        <strain evidence="3">JCM 17695</strain>
    </source>
</reference>